<dbReference type="InterPro" id="IPR036388">
    <property type="entry name" value="WH-like_DNA-bd_sf"/>
</dbReference>
<dbReference type="Pfam" id="PF04542">
    <property type="entry name" value="Sigma70_r2"/>
    <property type="match status" value="1"/>
</dbReference>
<dbReference type="GO" id="GO:0071482">
    <property type="term" value="P:cellular response to light stimulus"/>
    <property type="evidence" value="ECO:0007669"/>
    <property type="project" value="UniProtKB-ARBA"/>
</dbReference>
<dbReference type="InterPro" id="IPR007630">
    <property type="entry name" value="RNA_pol_sigma70_r4"/>
</dbReference>
<comment type="caution">
    <text evidence="10">The sequence shown here is derived from an EMBL/GenBank/DDBJ whole genome shotgun (WGS) entry which is preliminary data.</text>
</comment>
<feature type="domain" description="RNA polymerase sigma-70 region 2" evidence="8">
    <location>
        <begin position="308"/>
        <end position="366"/>
    </location>
</feature>
<evidence type="ECO:0000259" key="8">
    <source>
        <dbReference type="Pfam" id="PF04542"/>
    </source>
</evidence>
<keyword evidence="4" id="KW-0238">DNA-binding</keyword>
<feature type="domain" description="RNA polymerase sigma-70 region 4" evidence="9">
    <location>
        <begin position="474"/>
        <end position="527"/>
    </location>
</feature>
<dbReference type="SUPFAM" id="SSF88659">
    <property type="entry name" value="Sigma3 and sigma4 domains of RNA polymerase sigma factors"/>
    <property type="match status" value="2"/>
</dbReference>
<dbReference type="GO" id="GO:0003677">
    <property type="term" value="F:DNA binding"/>
    <property type="evidence" value="ECO:0007669"/>
    <property type="project" value="UniProtKB-KW"/>
</dbReference>
<evidence type="ECO:0000256" key="5">
    <source>
        <dbReference type="ARBA" id="ARBA00023163"/>
    </source>
</evidence>
<dbReference type="InterPro" id="IPR007627">
    <property type="entry name" value="RNA_pol_sigma70_r2"/>
</dbReference>
<dbReference type="InterPro" id="IPR007624">
    <property type="entry name" value="RNA_pol_sigma70_r3"/>
</dbReference>
<dbReference type="InterPro" id="IPR014284">
    <property type="entry name" value="RNA_pol_sigma-70_dom"/>
</dbReference>
<dbReference type="Gene3D" id="1.10.10.10">
    <property type="entry name" value="Winged helix-like DNA-binding domain superfamily/Winged helix DNA-binding domain"/>
    <property type="match status" value="2"/>
</dbReference>
<evidence type="ECO:0000313" key="10">
    <source>
        <dbReference type="EMBL" id="KAK6927313.1"/>
    </source>
</evidence>
<protein>
    <submittedName>
        <fullName evidence="10">RNA polymerase sigma-70 region 2</fullName>
    </submittedName>
</protein>
<dbReference type="SUPFAM" id="SSF88946">
    <property type="entry name" value="Sigma2 domain of RNA polymerase sigma factors"/>
    <property type="match status" value="1"/>
</dbReference>
<organism evidence="10 11">
    <name type="scientific">Dillenia turbinata</name>
    <dbReference type="NCBI Taxonomy" id="194707"/>
    <lineage>
        <taxon>Eukaryota</taxon>
        <taxon>Viridiplantae</taxon>
        <taxon>Streptophyta</taxon>
        <taxon>Embryophyta</taxon>
        <taxon>Tracheophyta</taxon>
        <taxon>Spermatophyta</taxon>
        <taxon>Magnoliopsida</taxon>
        <taxon>eudicotyledons</taxon>
        <taxon>Gunneridae</taxon>
        <taxon>Pentapetalae</taxon>
        <taxon>Dilleniales</taxon>
        <taxon>Dilleniaceae</taxon>
        <taxon>Dillenia</taxon>
    </lineage>
</organism>
<keyword evidence="5" id="KW-0804">Transcription</keyword>
<reference evidence="10 11" key="1">
    <citation type="submission" date="2023-12" db="EMBL/GenBank/DDBJ databases">
        <title>A high-quality genome assembly for Dillenia turbinata (Dilleniales).</title>
        <authorList>
            <person name="Chanderbali A."/>
        </authorList>
    </citation>
    <scope>NUCLEOTIDE SEQUENCE [LARGE SCALE GENOMIC DNA]</scope>
    <source>
        <strain evidence="10">LSX21</strain>
        <tissue evidence="10">Leaf</tissue>
    </source>
</reference>
<dbReference type="PRINTS" id="PR00046">
    <property type="entry name" value="SIGMA70FCT"/>
</dbReference>
<dbReference type="InterPro" id="IPR000943">
    <property type="entry name" value="RNA_pol_sigma70"/>
</dbReference>
<comment type="similarity">
    <text evidence="1">Belongs to the sigma-70 factor family.</text>
</comment>
<evidence type="ECO:0000256" key="6">
    <source>
        <dbReference type="SAM" id="MobiDB-lite"/>
    </source>
</evidence>
<evidence type="ECO:0000259" key="9">
    <source>
        <dbReference type="Pfam" id="PF04545"/>
    </source>
</evidence>
<dbReference type="GO" id="GO:0016987">
    <property type="term" value="F:sigma factor activity"/>
    <property type="evidence" value="ECO:0007669"/>
    <property type="project" value="UniProtKB-KW"/>
</dbReference>
<dbReference type="InterPro" id="IPR013325">
    <property type="entry name" value="RNA_pol_sigma_r2"/>
</dbReference>
<dbReference type="GO" id="GO:0006352">
    <property type="term" value="P:DNA-templated transcription initiation"/>
    <property type="evidence" value="ECO:0007669"/>
    <property type="project" value="InterPro"/>
</dbReference>
<proteinExistence type="inferred from homology"/>
<accession>A0AAN8VGQ5</accession>
<dbReference type="InterPro" id="IPR050239">
    <property type="entry name" value="Sigma-70_RNA_pol_init_factors"/>
</dbReference>
<dbReference type="AlphaFoldDB" id="A0AAN8VGQ5"/>
<dbReference type="Pfam" id="PF04539">
    <property type="entry name" value="Sigma70_r3"/>
    <property type="match status" value="1"/>
</dbReference>
<feature type="region of interest" description="Disordered" evidence="6">
    <location>
        <begin position="214"/>
        <end position="243"/>
    </location>
</feature>
<feature type="domain" description="RNA polymerase sigma-70 region 3" evidence="7">
    <location>
        <begin position="390"/>
        <end position="461"/>
    </location>
</feature>
<evidence type="ECO:0000259" key="7">
    <source>
        <dbReference type="Pfam" id="PF04539"/>
    </source>
</evidence>
<dbReference type="InterPro" id="IPR013324">
    <property type="entry name" value="RNA_pol_sigma_r3/r4-like"/>
</dbReference>
<dbReference type="Proteomes" id="UP001370490">
    <property type="component" value="Unassembled WGS sequence"/>
</dbReference>
<evidence type="ECO:0000313" key="11">
    <source>
        <dbReference type="Proteomes" id="UP001370490"/>
    </source>
</evidence>
<name>A0AAN8VGQ5_9MAGN</name>
<evidence type="ECO:0000256" key="2">
    <source>
        <dbReference type="ARBA" id="ARBA00023015"/>
    </source>
</evidence>
<evidence type="ECO:0000256" key="3">
    <source>
        <dbReference type="ARBA" id="ARBA00023082"/>
    </source>
</evidence>
<gene>
    <name evidence="10" type="ORF">RJ641_005904</name>
</gene>
<evidence type="ECO:0000256" key="1">
    <source>
        <dbReference type="ARBA" id="ARBA00007788"/>
    </source>
</evidence>
<dbReference type="Gene3D" id="1.20.120.1810">
    <property type="match status" value="1"/>
</dbReference>
<evidence type="ECO:0000256" key="4">
    <source>
        <dbReference type="ARBA" id="ARBA00023125"/>
    </source>
</evidence>
<keyword evidence="2" id="KW-0805">Transcription regulation</keyword>
<dbReference type="EMBL" id="JBAMMX010000014">
    <property type="protein sequence ID" value="KAK6927313.1"/>
    <property type="molecule type" value="Genomic_DNA"/>
</dbReference>
<dbReference type="PANTHER" id="PTHR30603">
    <property type="entry name" value="RNA POLYMERASE SIGMA FACTOR RPO"/>
    <property type="match status" value="1"/>
</dbReference>
<dbReference type="NCBIfam" id="TIGR02937">
    <property type="entry name" value="sigma70-ECF"/>
    <property type="match status" value="1"/>
</dbReference>
<keyword evidence="3" id="KW-0731">Sigma factor</keyword>
<keyword evidence="11" id="KW-1185">Reference proteome</keyword>
<dbReference type="PANTHER" id="PTHR30603:SF13">
    <property type="entry name" value="RNA POLYMERASE SIGMA FACTOR SIGC"/>
    <property type="match status" value="1"/>
</dbReference>
<sequence length="540" mass="61745">MGFRLNLNWVFPLQSSFIAHSSSLKRSSSVRGRDDSLDSARVSFLYNVSGDNEALYNDPLKTYSCSSATQAAETENLSFEELKINVGKKPYGALQMPLKAKTEPHFRLLMETLDMLEETFADTDVIWLEKEILGQLKMLGALKLFQAYLSRSLKSPTVSNIFDISNTCIIESEAEGSVDAQRGKVIIHSGKRKERRLRRERALENAHKVSMLSLPSKNFSRGPRKASFSSAKQTSKSKKRRHVNARNEAQMATGVKEVMKLERIRETWEKEAGRAAGLSSWAEAAGLDEKALQKQLHFGWFCRDELLRCTRSLVIYITRIYRGLGVSFDDLLQAGNLGVLQGAERYDITKGYQFSTYVQYWIRKSMSILVAQHARGIRIPLTLSRAMGPIQKAQRAFHNAHKRYPEDDEIARSTGLSLARIRLARKCSRVVSSIDRKIGDSFNLKLLDIIPDMSIERPEETVIRQHMVEELHELLEQLDSRERHVMVLRYGLVDHRCRSLDEIGRLFGVSKEWIRKLERTAFAKLRNEEICKNLSHYLDS</sequence>
<dbReference type="Pfam" id="PF04545">
    <property type="entry name" value="Sigma70_r4"/>
    <property type="match status" value="1"/>
</dbReference>